<evidence type="ECO:0000313" key="5">
    <source>
        <dbReference type="EMBL" id="BDR60950.1"/>
    </source>
</evidence>
<accession>A0ABN6SKW5</accession>
<dbReference type="InterPro" id="IPR036388">
    <property type="entry name" value="WH-like_DNA-bd_sf"/>
</dbReference>
<evidence type="ECO:0000259" key="4">
    <source>
        <dbReference type="PROSITE" id="PS51000"/>
    </source>
</evidence>
<dbReference type="Pfam" id="PF08220">
    <property type="entry name" value="HTH_DeoR"/>
    <property type="match status" value="1"/>
</dbReference>
<dbReference type="Gene3D" id="3.40.50.1360">
    <property type="match status" value="1"/>
</dbReference>
<evidence type="ECO:0000256" key="1">
    <source>
        <dbReference type="ARBA" id="ARBA00023015"/>
    </source>
</evidence>
<dbReference type="Pfam" id="PF00455">
    <property type="entry name" value="DeoRC"/>
    <property type="match status" value="1"/>
</dbReference>
<keyword evidence="6" id="KW-1185">Reference proteome</keyword>
<dbReference type="PROSITE" id="PS00894">
    <property type="entry name" value="HTH_DEOR_1"/>
    <property type="match status" value="1"/>
</dbReference>
<dbReference type="Proteomes" id="UP001321741">
    <property type="component" value="Chromosome"/>
</dbReference>
<feature type="domain" description="HTH deoR-type" evidence="4">
    <location>
        <begin position="3"/>
        <end position="58"/>
    </location>
</feature>
<protein>
    <submittedName>
        <fullName evidence="5">DeoR family regulatory proteins</fullName>
    </submittedName>
</protein>
<dbReference type="InterPro" id="IPR036390">
    <property type="entry name" value="WH_DNA-bd_sf"/>
</dbReference>
<sequence length="252" mass="28149">MYSEERRNYINQLIKDQKQVKVLDLANRLKVSEVTIRKDLSEMEKAGLLKRTFGGAIDLSLSVTDKPYKVKKSEFIEQKDQIAQYAASFVKADMTIFLDAGSTTHCLIKYLKNIAGLKLVTIDLNIALKLLSDGAENVYFVGGKLSTKTNSSDSVNTVTELTKFNFDLSFIGCDTFSLKNFQTGSESKAKIKEVAFKNASLGVILADSSKYKKSRFINFLAVDEVDYVVTDQGFKKFLVGQPQKLADKFLIA</sequence>
<proteinExistence type="predicted"/>
<evidence type="ECO:0000313" key="6">
    <source>
        <dbReference type="Proteomes" id="UP001321741"/>
    </source>
</evidence>
<dbReference type="Gene3D" id="1.10.10.10">
    <property type="entry name" value="Winged helix-like DNA-binding domain superfamily/Winged helix DNA-binding domain"/>
    <property type="match status" value="1"/>
</dbReference>
<dbReference type="SMART" id="SM01134">
    <property type="entry name" value="DeoRC"/>
    <property type="match status" value="1"/>
</dbReference>
<dbReference type="InterPro" id="IPR050313">
    <property type="entry name" value="Carb_Metab_HTH_regulators"/>
</dbReference>
<dbReference type="SUPFAM" id="SSF100950">
    <property type="entry name" value="NagB/RpiA/CoA transferase-like"/>
    <property type="match status" value="1"/>
</dbReference>
<keyword evidence="2" id="KW-0238">DNA-binding</keyword>
<name>A0ABN6SKW5_9LACO</name>
<reference evidence="5 6" key="1">
    <citation type="journal article" date="2023" name="Microbiol. Spectr.">
        <title>Symbiosis of Carpenter Bees with Uncharacterized Lactic Acid Bacteria Showing NAD Auxotrophy.</title>
        <authorList>
            <person name="Kawasaki S."/>
            <person name="Ozawa K."/>
            <person name="Mori T."/>
            <person name="Yamamoto A."/>
            <person name="Ito M."/>
            <person name="Ohkuma M."/>
            <person name="Sakamoto M."/>
            <person name="Matsutani M."/>
        </authorList>
    </citation>
    <scope>NUCLEOTIDE SEQUENCE [LARGE SCALE GENOMIC DNA]</scope>
    <source>
        <strain evidence="5 6">Kim32-2</strain>
    </source>
</reference>
<evidence type="ECO:0000256" key="3">
    <source>
        <dbReference type="ARBA" id="ARBA00023163"/>
    </source>
</evidence>
<organism evidence="5 6">
    <name type="scientific">Lactobacillus xylocopicola</name>
    <dbReference type="NCBI Taxonomy" id="2976676"/>
    <lineage>
        <taxon>Bacteria</taxon>
        <taxon>Bacillati</taxon>
        <taxon>Bacillota</taxon>
        <taxon>Bacilli</taxon>
        <taxon>Lactobacillales</taxon>
        <taxon>Lactobacillaceae</taxon>
        <taxon>Lactobacillus</taxon>
    </lineage>
</organism>
<dbReference type="EMBL" id="AP026803">
    <property type="protein sequence ID" value="BDR60950.1"/>
    <property type="molecule type" value="Genomic_DNA"/>
</dbReference>
<dbReference type="InterPro" id="IPR018356">
    <property type="entry name" value="Tscrpt_reg_HTH_DeoR_CS"/>
</dbReference>
<dbReference type="PROSITE" id="PS51000">
    <property type="entry name" value="HTH_DEOR_2"/>
    <property type="match status" value="1"/>
</dbReference>
<dbReference type="PANTHER" id="PTHR30363">
    <property type="entry name" value="HTH-TYPE TRANSCRIPTIONAL REGULATOR SRLR-RELATED"/>
    <property type="match status" value="1"/>
</dbReference>
<dbReference type="InterPro" id="IPR014036">
    <property type="entry name" value="DeoR-like_C"/>
</dbReference>
<keyword evidence="1" id="KW-0805">Transcription regulation</keyword>
<dbReference type="PRINTS" id="PR00037">
    <property type="entry name" value="HTHLACR"/>
</dbReference>
<keyword evidence="3" id="KW-0804">Transcription</keyword>
<dbReference type="SUPFAM" id="SSF46785">
    <property type="entry name" value="Winged helix' DNA-binding domain"/>
    <property type="match status" value="1"/>
</dbReference>
<dbReference type="InterPro" id="IPR001034">
    <property type="entry name" value="DeoR_HTH"/>
</dbReference>
<gene>
    <name evidence="5" type="ORF">KIM322_12110</name>
</gene>
<evidence type="ECO:0000256" key="2">
    <source>
        <dbReference type="ARBA" id="ARBA00023125"/>
    </source>
</evidence>
<dbReference type="InterPro" id="IPR037171">
    <property type="entry name" value="NagB/RpiA_transferase-like"/>
</dbReference>
<dbReference type="SMART" id="SM00420">
    <property type="entry name" value="HTH_DEOR"/>
    <property type="match status" value="1"/>
</dbReference>
<dbReference type="PANTHER" id="PTHR30363:SF44">
    <property type="entry name" value="AGA OPERON TRANSCRIPTIONAL REPRESSOR-RELATED"/>
    <property type="match status" value="1"/>
</dbReference>